<gene>
    <name evidence="2" type="ORF">DIZ80_16665</name>
</gene>
<protein>
    <submittedName>
        <fullName evidence="2">Uncharacterized protein</fullName>
    </submittedName>
</protein>
<name>A0A370D6K3_9GAMM</name>
<evidence type="ECO:0000313" key="2">
    <source>
        <dbReference type="EMBL" id="RDH80663.1"/>
    </source>
</evidence>
<proteinExistence type="predicted"/>
<dbReference type="EMBL" id="QFXC01000014">
    <property type="protein sequence ID" value="RDH80663.1"/>
    <property type="molecule type" value="Genomic_DNA"/>
</dbReference>
<organism evidence="2 3">
    <name type="scientific">endosymbiont of Galathealinum brachiosum</name>
    <dbReference type="NCBI Taxonomy" id="2200906"/>
    <lineage>
        <taxon>Bacteria</taxon>
        <taxon>Pseudomonadati</taxon>
        <taxon>Pseudomonadota</taxon>
        <taxon>Gammaproteobacteria</taxon>
        <taxon>sulfur-oxidizing symbionts</taxon>
    </lineage>
</organism>
<keyword evidence="1" id="KW-0812">Transmembrane</keyword>
<keyword evidence="1" id="KW-1133">Transmembrane helix</keyword>
<feature type="transmembrane region" description="Helical" evidence="1">
    <location>
        <begin position="44"/>
        <end position="68"/>
    </location>
</feature>
<feature type="transmembrane region" description="Helical" evidence="1">
    <location>
        <begin position="75"/>
        <end position="99"/>
    </location>
</feature>
<feature type="transmembrane region" description="Helical" evidence="1">
    <location>
        <begin position="12"/>
        <end position="32"/>
    </location>
</feature>
<dbReference type="Proteomes" id="UP000254266">
    <property type="component" value="Unassembled WGS sequence"/>
</dbReference>
<accession>A0A370D6K3</accession>
<evidence type="ECO:0000313" key="3">
    <source>
        <dbReference type="Proteomes" id="UP000254266"/>
    </source>
</evidence>
<feature type="transmembrane region" description="Helical" evidence="1">
    <location>
        <begin position="105"/>
        <end position="123"/>
    </location>
</feature>
<reference evidence="2 3" key="1">
    <citation type="journal article" date="2018" name="ISME J.">
        <title>Endosymbiont genomes yield clues of tubeworm success.</title>
        <authorList>
            <person name="Li Y."/>
            <person name="Liles M.R."/>
            <person name="Halanych K.M."/>
        </authorList>
    </citation>
    <scope>NUCLEOTIDE SEQUENCE [LARGE SCALE GENOMIC DNA]</scope>
    <source>
        <strain evidence="2">A1464</strain>
    </source>
</reference>
<keyword evidence="3" id="KW-1185">Reference proteome</keyword>
<sequence length="151" mass="16293">MDKQKLARKIVTLSAGGATLWACIQIILFVGVEKKSFIQMFADIIGGGTIGATIGILFFIVFGAIGWVSGALYGALGVLSLMLGGALGGLGLGSLIHIARNPNHYSFNVPVILVGALITYMIYKWVTSKMDKLYDEHGPSLINWFMKKLEK</sequence>
<evidence type="ECO:0000256" key="1">
    <source>
        <dbReference type="SAM" id="Phobius"/>
    </source>
</evidence>
<keyword evidence="1" id="KW-0472">Membrane</keyword>
<dbReference type="AlphaFoldDB" id="A0A370D6K3"/>
<comment type="caution">
    <text evidence="2">The sequence shown here is derived from an EMBL/GenBank/DDBJ whole genome shotgun (WGS) entry which is preliminary data.</text>
</comment>